<sequence>MSSSKHKKIARAIQRFIQENGAEELQEIFDEQSRLDRQFINDNVKDMTQILKNHLKQGGRYSTLKMLELACGSLGIDIECRASASTDNIQWDYSDDETAPGSSTLLNEVNNDCQDINKDDFVRNIGTEIIDDEEQFLYGKLYERNDYIISEECTDEPILPTEIDTNTDNILTNNVYEEQVIVDNKSDLTTDNSNEEQSLLAEENKVTLCLDANNEVQHNDASNPIVIEETERDHASLEVNVQKAVISPTGTGESVMITIIYRVIEQQIHQLILFEFSRTLNAAEIDAAILKFQSYVAYVINYVRKDDISHNRDVLSMLYNMYISKESIVQSMRRIKGSGGYSGKTLYSTMSTIRHTRISDLCRYGGIVVQLVNTNFVIPFVTPEIISVKDVCEKHTKICDIYILTLRYETKVLQATRDHLLSTPALQVLNDIVEKNKNCMSVI</sequence>
<gene>
    <name evidence="1" type="ORF">INT47_007672</name>
</gene>
<protein>
    <submittedName>
        <fullName evidence="1">Uncharacterized protein</fullName>
    </submittedName>
</protein>
<keyword evidence="2" id="KW-1185">Reference proteome</keyword>
<name>A0A8H7QR37_9FUNG</name>
<organism evidence="1 2">
    <name type="scientific">Mucor saturninus</name>
    <dbReference type="NCBI Taxonomy" id="64648"/>
    <lineage>
        <taxon>Eukaryota</taxon>
        <taxon>Fungi</taxon>
        <taxon>Fungi incertae sedis</taxon>
        <taxon>Mucoromycota</taxon>
        <taxon>Mucoromycotina</taxon>
        <taxon>Mucoromycetes</taxon>
        <taxon>Mucorales</taxon>
        <taxon>Mucorineae</taxon>
        <taxon>Mucoraceae</taxon>
        <taxon>Mucor</taxon>
    </lineage>
</organism>
<dbReference type="Proteomes" id="UP000603453">
    <property type="component" value="Unassembled WGS sequence"/>
</dbReference>
<dbReference type="EMBL" id="JAEPRD010000151">
    <property type="protein sequence ID" value="KAG2196245.1"/>
    <property type="molecule type" value="Genomic_DNA"/>
</dbReference>
<accession>A0A8H7QR37</accession>
<evidence type="ECO:0000313" key="2">
    <source>
        <dbReference type="Proteomes" id="UP000603453"/>
    </source>
</evidence>
<comment type="caution">
    <text evidence="1">The sequence shown here is derived from an EMBL/GenBank/DDBJ whole genome shotgun (WGS) entry which is preliminary data.</text>
</comment>
<proteinExistence type="predicted"/>
<evidence type="ECO:0000313" key="1">
    <source>
        <dbReference type="EMBL" id="KAG2196245.1"/>
    </source>
</evidence>
<reference evidence="1" key="1">
    <citation type="submission" date="2020-12" db="EMBL/GenBank/DDBJ databases">
        <title>Metabolic potential, ecology and presence of endohyphal bacteria is reflected in genomic diversity of Mucoromycotina.</title>
        <authorList>
            <person name="Muszewska A."/>
            <person name="Okrasinska A."/>
            <person name="Steczkiewicz K."/>
            <person name="Drgas O."/>
            <person name="Orlowska M."/>
            <person name="Perlinska-Lenart U."/>
            <person name="Aleksandrzak-Piekarczyk T."/>
            <person name="Szatraj K."/>
            <person name="Zielenkiewicz U."/>
            <person name="Pilsyk S."/>
            <person name="Malc E."/>
            <person name="Mieczkowski P."/>
            <person name="Kruszewska J.S."/>
            <person name="Biernat P."/>
            <person name="Pawlowska J."/>
        </authorList>
    </citation>
    <scope>NUCLEOTIDE SEQUENCE</scope>
    <source>
        <strain evidence="1">WA0000017839</strain>
    </source>
</reference>
<dbReference type="AlphaFoldDB" id="A0A8H7QR37"/>